<comment type="similarity">
    <text evidence="1">Belongs to the class-I pyridoxal-phosphate-dependent aminotransferase family.</text>
</comment>
<dbReference type="AlphaFoldDB" id="A0A7L4P9C8"/>
<dbReference type="GeneID" id="5055976"/>
<proteinExistence type="inferred from homology"/>
<name>A0A7L4P9C8_9CREN</name>
<dbReference type="InterPro" id="IPR004839">
    <property type="entry name" value="Aminotransferase_I/II_large"/>
</dbReference>
<gene>
    <name evidence="3" type="ORF">HC235_04985</name>
</gene>
<protein>
    <recommendedName>
        <fullName evidence="1">Aminotransferase</fullName>
        <ecNumber evidence="1">2.6.1.-</ecNumber>
    </recommendedName>
</protein>
<evidence type="ECO:0000256" key="1">
    <source>
        <dbReference type="RuleBase" id="RU000481"/>
    </source>
</evidence>
<dbReference type="SUPFAM" id="SSF53383">
    <property type="entry name" value="PLP-dependent transferases"/>
    <property type="match status" value="1"/>
</dbReference>
<sequence>MIFPEFCLERWQSLRDWRARYNLSESGVEPLTYEELVELVGVPRGVVLGYGMTKGLPRLREELAVMHGVGPEEVLVTSGGAEANFVTTLALVGPGDRAVVVMPTYMQIPGILRGIGAVVDKTWIKYGEGLDEEELKRKVARGVKAVFVTNPNNPTGYVLSEGERKLLVDLAEDAGAYLVVDEVYRGLEHEGPETPTFAKHYDKAVVTGSLSKTYGLPGLRIGWVVGPEDVVNGAWAVKDYTTISPPLLDQHLAVAVLEKRDYFINRSRTIVRRNFAIFGEYVKARPYVKWWNTKAAAFSHIYVGGDTLKLAEEIFEETGVLVNPGECFEMKGYLRVGLGWADENRLREALDLFFWALDKKRP</sequence>
<dbReference type="InterPro" id="IPR015422">
    <property type="entry name" value="PyrdxlP-dep_Trfase_small"/>
</dbReference>
<dbReference type="PROSITE" id="PS00105">
    <property type="entry name" value="AA_TRANSFER_CLASS_1"/>
    <property type="match status" value="1"/>
</dbReference>
<keyword evidence="1 3" id="KW-0808">Transferase</keyword>
<evidence type="ECO:0000313" key="3">
    <source>
        <dbReference type="EMBL" id="NYR15312.1"/>
    </source>
</evidence>
<accession>A0A7L4P9C8</accession>
<keyword evidence="4" id="KW-1185">Reference proteome</keyword>
<dbReference type="PANTHER" id="PTHR43510:SF1">
    <property type="entry name" value="AMINOTRANSFERASE FUNCTION, HYPOTHETICAL (EUROFUNG)"/>
    <property type="match status" value="1"/>
</dbReference>
<dbReference type="Pfam" id="PF00155">
    <property type="entry name" value="Aminotran_1_2"/>
    <property type="match status" value="1"/>
</dbReference>
<evidence type="ECO:0000313" key="4">
    <source>
        <dbReference type="Proteomes" id="UP000554766"/>
    </source>
</evidence>
<feature type="domain" description="Aminotransferase class I/classII large" evidence="2">
    <location>
        <begin position="47"/>
        <end position="350"/>
    </location>
</feature>
<dbReference type="EMBL" id="JAAVJF010000002">
    <property type="protein sequence ID" value="NYR15312.1"/>
    <property type="molecule type" value="Genomic_DNA"/>
</dbReference>
<dbReference type="Gene3D" id="3.40.640.10">
    <property type="entry name" value="Type I PLP-dependent aspartate aminotransferase-like (Major domain)"/>
    <property type="match status" value="1"/>
</dbReference>
<dbReference type="GO" id="GO:0030170">
    <property type="term" value="F:pyridoxal phosphate binding"/>
    <property type="evidence" value="ECO:0007669"/>
    <property type="project" value="InterPro"/>
</dbReference>
<dbReference type="Gene3D" id="3.90.1150.10">
    <property type="entry name" value="Aspartate Aminotransferase, domain 1"/>
    <property type="match status" value="1"/>
</dbReference>
<dbReference type="RefSeq" id="WP_011900872.1">
    <property type="nucleotide sequence ID" value="NZ_JAAVJF010000002.1"/>
</dbReference>
<dbReference type="InterPro" id="IPR015424">
    <property type="entry name" value="PyrdxlP-dep_Trfase"/>
</dbReference>
<comment type="cofactor">
    <cofactor evidence="1">
        <name>pyridoxal 5'-phosphate</name>
        <dbReference type="ChEBI" id="CHEBI:597326"/>
    </cofactor>
</comment>
<evidence type="ECO:0000259" key="2">
    <source>
        <dbReference type="Pfam" id="PF00155"/>
    </source>
</evidence>
<reference evidence="3 4" key="1">
    <citation type="journal article" date="2020" name="Nat. Commun.">
        <title>The structures of two archaeal type IV pili illuminate evolutionary relationships.</title>
        <authorList>
            <person name="Wang F."/>
            <person name="Baquero D.P."/>
            <person name="Su Z."/>
            <person name="Beltran L.C."/>
            <person name="Prangishvili D."/>
            <person name="Krupovic M."/>
            <person name="Egelman E.H."/>
        </authorList>
    </citation>
    <scope>NUCLEOTIDE SEQUENCE [LARGE SCALE GENOMIC DNA]</scope>
    <source>
        <strain evidence="3 4">2GA</strain>
    </source>
</reference>
<dbReference type="InterPro" id="IPR015421">
    <property type="entry name" value="PyrdxlP-dep_Trfase_major"/>
</dbReference>
<dbReference type="PANTHER" id="PTHR43510">
    <property type="entry name" value="AMINOTRANSFERASE FUNCTION, HYPOTHETICAL (EUROFUNG)"/>
    <property type="match status" value="1"/>
</dbReference>
<dbReference type="EC" id="2.6.1.-" evidence="1"/>
<organism evidence="3 4">
    <name type="scientific">Pyrobaculum arsenaticum</name>
    <dbReference type="NCBI Taxonomy" id="121277"/>
    <lineage>
        <taxon>Archaea</taxon>
        <taxon>Thermoproteota</taxon>
        <taxon>Thermoprotei</taxon>
        <taxon>Thermoproteales</taxon>
        <taxon>Thermoproteaceae</taxon>
        <taxon>Pyrobaculum</taxon>
    </lineage>
</organism>
<keyword evidence="1 3" id="KW-0032">Aminotransferase</keyword>
<dbReference type="InterPro" id="IPR004838">
    <property type="entry name" value="NHTrfase_class1_PyrdxlP-BS"/>
</dbReference>
<comment type="caution">
    <text evidence="3">The sequence shown here is derived from an EMBL/GenBank/DDBJ whole genome shotgun (WGS) entry which is preliminary data.</text>
</comment>
<dbReference type="GO" id="GO:0008483">
    <property type="term" value="F:transaminase activity"/>
    <property type="evidence" value="ECO:0007669"/>
    <property type="project" value="UniProtKB-KW"/>
</dbReference>
<dbReference type="CDD" id="cd00609">
    <property type="entry name" value="AAT_like"/>
    <property type="match status" value="1"/>
</dbReference>
<dbReference type="Proteomes" id="UP000554766">
    <property type="component" value="Unassembled WGS sequence"/>
</dbReference>
<dbReference type="OMA" id="RIGYMVI"/>